<feature type="transmembrane region" description="Helical" evidence="7">
    <location>
        <begin position="329"/>
        <end position="351"/>
    </location>
</feature>
<keyword evidence="10" id="KW-1185">Reference proteome</keyword>
<feature type="transmembrane region" description="Helical" evidence="7">
    <location>
        <begin position="164"/>
        <end position="184"/>
    </location>
</feature>
<comment type="subcellular location">
    <subcellularLocation>
        <location evidence="1">Cell membrane</location>
        <topology evidence="1">Multi-pass membrane protein</topology>
    </subcellularLocation>
</comment>
<accession>A0A6F8ZEB1</accession>
<dbReference type="PANTHER" id="PTHR23517:SF3">
    <property type="entry name" value="INTEGRAL MEMBRANE TRANSPORT PROTEIN"/>
    <property type="match status" value="1"/>
</dbReference>
<sequence>MTSSWAGLTPDTRRLALSLGLWGLGAGLYAVIWPLYVGRLGGNALVLGLLSTVSGVATALSMIPGGRWSDRVDRRRLLLWGWALGVPAPFLYAWAPRWPYLLPGLVLYFGSSFSTPALQAVLVEEVPAERLAGVYNLVMAVFGLGLVAGPALGTYLAARWGDRPVFLLAGGLYAAATAVLGGLRPHPPRPGRRRRSWTPRGRPRLFQWTLFAAGLAVVQGLAFPFVVPYLKQVGRLPTETLGILGSAGVLAGTLAAPVWGRVGQRRGLPATLGRGMLLVTAGWILFLWHPDRLDVVLAATLLRGVGEAARGLAGVAVGRTVRAEEAGTAFGLFNFATELAGAFAPLLGGLLYDRWPVLPFALAALATGMLGWWLVEGLPGRPWRPPGLEV</sequence>
<dbReference type="InterPro" id="IPR050171">
    <property type="entry name" value="MFS_Transporters"/>
</dbReference>
<evidence type="ECO:0000256" key="1">
    <source>
        <dbReference type="ARBA" id="ARBA00004651"/>
    </source>
</evidence>
<reference evidence="9 10" key="1">
    <citation type="submission" date="2020-02" db="EMBL/GenBank/DDBJ databases">
        <authorList>
            <person name="Hogendoorn C."/>
        </authorList>
    </citation>
    <scope>NUCLEOTIDE SEQUENCE [LARGE SCALE GENOMIC DNA]</scope>
    <source>
        <strain evidence="9">R501</strain>
    </source>
</reference>
<evidence type="ECO:0000256" key="4">
    <source>
        <dbReference type="ARBA" id="ARBA00022692"/>
    </source>
</evidence>
<feature type="transmembrane region" description="Helical" evidence="7">
    <location>
        <begin position="101"/>
        <end position="122"/>
    </location>
</feature>
<dbReference type="PANTHER" id="PTHR23517">
    <property type="entry name" value="RESISTANCE PROTEIN MDTM, PUTATIVE-RELATED-RELATED"/>
    <property type="match status" value="1"/>
</dbReference>
<feature type="transmembrane region" description="Helical" evidence="7">
    <location>
        <begin position="134"/>
        <end position="158"/>
    </location>
</feature>
<evidence type="ECO:0000256" key="6">
    <source>
        <dbReference type="ARBA" id="ARBA00023136"/>
    </source>
</evidence>
<feature type="transmembrane region" description="Helical" evidence="7">
    <location>
        <begin position="241"/>
        <end position="259"/>
    </location>
</feature>
<evidence type="ECO:0000313" key="9">
    <source>
        <dbReference type="EMBL" id="CAB1128000.1"/>
    </source>
</evidence>
<dbReference type="InterPro" id="IPR036259">
    <property type="entry name" value="MFS_trans_sf"/>
</dbReference>
<dbReference type="GO" id="GO:0005886">
    <property type="term" value="C:plasma membrane"/>
    <property type="evidence" value="ECO:0007669"/>
    <property type="project" value="UniProtKB-SubCell"/>
</dbReference>
<dbReference type="CDD" id="cd17325">
    <property type="entry name" value="MFS_MdtG_SLC18_like"/>
    <property type="match status" value="1"/>
</dbReference>
<dbReference type="KEGG" id="hfv:R50_0494"/>
<dbReference type="Pfam" id="PF07690">
    <property type="entry name" value="MFS_1"/>
    <property type="match status" value="1"/>
</dbReference>
<dbReference type="EMBL" id="LR778114">
    <property type="protein sequence ID" value="CAB1128000.1"/>
    <property type="molecule type" value="Genomic_DNA"/>
</dbReference>
<dbReference type="InterPro" id="IPR020846">
    <property type="entry name" value="MFS_dom"/>
</dbReference>
<keyword evidence="3" id="KW-1003">Cell membrane</keyword>
<dbReference type="Gene3D" id="1.20.1250.20">
    <property type="entry name" value="MFS general substrate transporter like domains"/>
    <property type="match status" value="2"/>
</dbReference>
<feature type="transmembrane region" description="Helical" evidence="7">
    <location>
        <begin position="271"/>
        <end position="289"/>
    </location>
</feature>
<dbReference type="InterPro" id="IPR001958">
    <property type="entry name" value="Tet-R_TetA/multi-R_MdtG-like"/>
</dbReference>
<dbReference type="InterPro" id="IPR011701">
    <property type="entry name" value="MFS"/>
</dbReference>
<evidence type="ECO:0000256" key="7">
    <source>
        <dbReference type="SAM" id="Phobius"/>
    </source>
</evidence>
<dbReference type="PRINTS" id="PR01035">
    <property type="entry name" value="TCRTETA"/>
</dbReference>
<dbReference type="Proteomes" id="UP000503399">
    <property type="component" value="Chromosome"/>
</dbReference>
<keyword evidence="4 7" id="KW-0812">Transmembrane</keyword>
<dbReference type="SUPFAM" id="SSF103473">
    <property type="entry name" value="MFS general substrate transporter"/>
    <property type="match status" value="1"/>
</dbReference>
<dbReference type="GO" id="GO:0022857">
    <property type="term" value="F:transmembrane transporter activity"/>
    <property type="evidence" value="ECO:0007669"/>
    <property type="project" value="InterPro"/>
</dbReference>
<name>A0A6F8ZEB1_9FIRM</name>
<evidence type="ECO:0000256" key="3">
    <source>
        <dbReference type="ARBA" id="ARBA00022475"/>
    </source>
</evidence>
<gene>
    <name evidence="9" type="ORF">R50_0494</name>
</gene>
<organism evidence="9 10">
    <name type="scientific">Candidatus Hydrogenisulfobacillus filiaventi</name>
    <dbReference type="NCBI Taxonomy" id="2707344"/>
    <lineage>
        <taxon>Bacteria</taxon>
        <taxon>Bacillati</taxon>
        <taxon>Bacillota</taxon>
        <taxon>Clostridia</taxon>
        <taxon>Eubacteriales</taxon>
        <taxon>Clostridiales Family XVII. Incertae Sedis</taxon>
        <taxon>Candidatus Hydrogenisulfobacillus</taxon>
    </lineage>
</organism>
<evidence type="ECO:0000313" key="10">
    <source>
        <dbReference type="Proteomes" id="UP000503399"/>
    </source>
</evidence>
<feature type="transmembrane region" description="Helical" evidence="7">
    <location>
        <begin position="42"/>
        <end position="65"/>
    </location>
</feature>
<evidence type="ECO:0000256" key="5">
    <source>
        <dbReference type="ARBA" id="ARBA00022989"/>
    </source>
</evidence>
<dbReference type="AlphaFoldDB" id="A0A6F8ZEB1"/>
<keyword evidence="2" id="KW-0813">Transport</keyword>
<evidence type="ECO:0000256" key="2">
    <source>
        <dbReference type="ARBA" id="ARBA00022448"/>
    </source>
</evidence>
<proteinExistence type="predicted"/>
<feature type="domain" description="Major facilitator superfamily (MFS) profile" evidence="8">
    <location>
        <begin position="11"/>
        <end position="379"/>
    </location>
</feature>
<feature type="transmembrane region" description="Helical" evidence="7">
    <location>
        <begin position="205"/>
        <end position="229"/>
    </location>
</feature>
<protein>
    <submittedName>
        <fullName evidence="9">MFS transporter</fullName>
    </submittedName>
</protein>
<keyword evidence="6 7" id="KW-0472">Membrane</keyword>
<dbReference type="PROSITE" id="PS50850">
    <property type="entry name" value="MFS"/>
    <property type="match status" value="1"/>
</dbReference>
<evidence type="ECO:0000259" key="8">
    <source>
        <dbReference type="PROSITE" id="PS50850"/>
    </source>
</evidence>
<keyword evidence="5 7" id="KW-1133">Transmembrane helix</keyword>
<feature type="transmembrane region" description="Helical" evidence="7">
    <location>
        <begin position="357"/>
        <end position="375"/>
    </location>
</feature>
<feature type="transmembrane region" description="Helical" evidence="7">
    <location>
        <begin position="15"/>
        <end position="36"/>
    </location>
</feature>